<dbReference type="AlphaFoldDB" id="A0A6J8BPS2"/>
<dbReference type="EMBL" id="CACVKT020003742">
    <property type="protein sequence ID" value="CAC5385596.1"/>
    <property type="molecule type" value="Genomic_DNA"/>
</dbReference>
<accession>A0A6J8BPS2</accession>
<dbReference type="Gene3D" id="3.30.70.1060">
    <property type="entry name" value="Dimeric alpha+beta barrel"/>
    <property type="match status" value="1"/>
</dbReference>
<name>A0A6J8BPS2_MYTCO</name>
<keyword evidence="2" id="KW-1185">Reference proteome</keyword>
<evidence type="ECO:0000313" key="1">
    <source>
        <dbReference type="EMBL" id="CAC5385596.1"/>
    </source>
</evidence>
<dbReference type="Proteomes" id="UP000507470">
    <property type="component" value="Unassembled WGS sequence"/>
</dbReference>
<dbReference type="OrthoDB" id="5961967at2759"/>
<dbReference type="SUPFAM" id="SSF54909">
    <property type="entry name" value="Dimeric alpha+beta barrel"/>
    <property type="match status" value="1"/>
</dbReference>
<dbReference type="InterPro" id="IPR011008">
    <property type="entry name" value="Dimeric_a/b-barrel"/>
</dbReference>
<protein>
    <submittedName>
        <fullName evidence="1">Uncharacterized protein</fullName>
    </submittedName>
</protein>
<gene>
    <name evidence="1" type="ORF">MCOR_21120</name>
</gene>
<reference evidence="1 2" key="1">
    <citation type="submission" date="2020-06" db="EMBL/GenBank/DDBJ databases">
        <authorList>
            <person name="Li R."/>
            <person name="Bekaert M."/>
        </authorList>
    </citation>
    <scope>NUCLEOTIDE SEQUENCE [LARGE SCALE GENOMIC DNA]</scope>
    <source>
        <strain evidence="2">wild</strain>
    </source>
</reference>
<organism evidence="1 2">
    <name type="scientific">Mytilus coruscus</name>
    <name type="common">Sea mussel</name>
    <dbReference type="NCBI Taxonomy" id="42192"/>
    <lineage>
        <taxon>Eukaryota</taxon>
        <taxon>Metazoa</taxon>
        <taxon>Spiralia</taxon>
        <taxon>Lophotrochozoa</taxon>
        <taxon>Mollusca</taxon>
        <taxon>Bivalvia</taxon>
        <taxon>Autobranchia</taxon>
        <taxon>Pteriomorphia</taxon>
        <taxon>Mytilida</taxon>
        <taxon>Mytiloidea</taxon>
        <taxon>Mytilidae</taxon>
        <taxon>Mytilinae</taxon>
        <taxon>Mytilus</taxon>
    </lineage>
</organism>
<proteinExistence type="predicted"/>
<sequence length="197" mass="22073">MSKPAHFLLTIEIGCQQKVDVEGMVKVVNGLLGNKAMFKFRVVGEPKILAFFEVINPVEVSTMCSSIIQKGNFHVTCTSLLAYEEWAQIIGVDSKLTGPPPRKLTKAVVYKFDVNVECNGMTTDDFLNTWKEEATTALTVRGTGLELELFKVFGQRKAIGLICQDSPGDFEKLMQNLPFVKKMFDRCHFELTTLTKL</sequence>
<evidence type="ECO:0000313" key="2">
    <source>
        <dbReference type="Proteomes" id="UP000507470"/>
    </source>
</evidence>